<comment type="caution">
    <text evidence="2">The sequence shown here is derived from an EMBL/GenBank/DDBJ whole genome shotgun (WGS) entry which is preliminary data.</text>
</comment>
<dbReference type="AlphaFoldDB" id="A0AAE2CC16"/>
<proteinExistence type="predicted"/>
<evidence type="ECO:0000313" key="3">
    <source>
        <dbReference type="Proteomes" id="UP001293254"/>
    </source>
</evidence>
<dbReference type="Proteomes" id="UP001293254">
    <property type="component" value="Unassembled WGS sequence"/>
</dbReference>
<organism evidence="2 3">
    <name type="scientific">Sesamum alatum</name>
    <dbReference type="NCBI Taxonomy" id="300844"/>
    <lineage>
        <taxon>Eukaryota</taxon>
        <taxon>Viridiplantae</taxon>
        <taxon>Streptophyta</taxon>
        <taxon>Embryophyta</taxon>
        <taxon>Tracheophyta</taxon>
        <taxon>Spermatophyta</taxon>
        <taxon>Magnoliopsida</taxon>
        <taxon>eudicotyledons</taxon>
        <taxon>Gunneridae</taxon>
        <taxon>Pentapetalae</taxon>
        <taxon>asterids</taxon>
        <taxon>lamiids</taxon>
        <taxon>Lamiales</taxon>
        <taxon>Pedaliaceae</taxon>
        <taxon>Sesamum</taxon>
    </lineage>
</organism>
<dbReference type="EMBL" id="JACGWO010000010">
    <property type="protein sequence ID" value="KAK4416597.1"/>
    <property type="molecule type" value="Genomic_DNA"/>
</dbReference>
<feature type="region of interest" description="Disordered" evidence="1">
    <location>
        <begin position="66"/>
        <end position="101"/>
    </location>
</feature>
<name>A0AAE2CC16_9LAMI</name>
<evidence type="ECO:0000313" key="2">
    <source>
        <dbReference type="EMBL" id="KAK4416597.1"/>
    </source>
</evidence>
<reference evidence="2" key="2">
    <citation type="journal article" date="2024" name="Plant">
        <title>Genomic evolution and insights into agronomic trait innovations of Sesamum species.</title>
        <authorList>
            <person name="Miao H."/>
            <person name="Wang L."/>
            <person name="Qu L."/>
            <person name="Liu H."/>
            <person name="Sun Y."/>
            <person name="Le M."/>
            <person name="Wang Q."/>
            <person name="Wei S."/>
            <person name="Zheng Y."/>
            <person name="Lin W."/>
            <person name="Duan Y."/>
            <person name="Cao H."/>
            <person name="Xiong S."/>
            <person name="Wang X."/>
            <person name="Wei L."/>
            <person name="Li C."/>
            <person name="Ma Q."/>
            <person name="Ju M."/>
            <person name="Zhao R."/>
            <person name="Li G."/>
            <person name="Mu C."/>
            <person name="Tian Q."/>
            <person name="Mei H."/>
            <person name="Zhang T."/>
            <person name="Gao T."/>
            <person name="Zhang H."/>
        </authorList>
    </citation>
    <scope>NUCLEOTIDE SEQUENCE</scope>
    <source>
        <strain evidence="2">3651</strain>
    </source>
</reference>
<reference evidence="2" key="1">
    <citation type="submission" date="2020-06" db="EMBL/GenBank/DDBJ databases">
        <authorList>
            <person name="Li T."/>
            <person name="Hu X."/>
            <person name="Zhang T."/>
            <person name="Song X."/>
            <person name="Zhang H."/>
            <person name="Dai N."/>
            <person name="Sheng W."/>
            <person name="Hou X."/>
            <person name="Wei L."/>
        </authorList>
    </citation>
    <scope>NUCLEOTIDE SEQUENCE</scope>
    <source>
        <strain evidence="2">3651</strain>
        <tissue evidence="2">Leaf</tissue>
    </source>
</reference>
<sequence length="101" mass="11539">MLNSWVQWKQGRGVWVCMIRVWIRWVGWRMEDAVDLDDDAELVNNDYDISIEIGACDKLFEDFVDDTVTDKPPTESDEVEVESSGSSEGKEDVMGSDCDID</sequence>
<accession>A0AAE2CC16</accession>
<protein>
    <submittedName>
        <fullName evidence="2">Uncharacterized protein</fullName>
    </submittedName>
</protein>
<gene>
    <name evidence="2" type="ORF">Salat_2485200</name>
</gene>
<keyword evidence="3" id="KW-1185">Reference proteome</keyword>
<evidence type="ECO:0000256" key="1">
    <source>
        <dbReference type="SAM" id="MobiDB-lite"/>
    </source>
</evidence>